<name>A0A8S0SCI0_OLEEU</name>
<sequence>VIISKSISYEYIVYYSKFIPSKIKEGRSSLNANSNNITLSHPQLSEERSPTNSKNNLDLKCIIVLEDLSLHYDSVLQEDQYILLGFDVHNHQYEEDNLEIKYIRDTIAQIHGKLKYSEGGLVYQVTQRLQNILYKTLKYALCYVAELCNIGSGASVTEKLRALQKNYYEPAFQDYIAIILKDPAFAQEVTSLAYKAMITVGLFPAYVELNTMDEFGLWLKIKNLLTNLVNAPYGSSHHASFSLGNLRYSFVFEPRNKEKQRVSITSEIKRGFSLKTHHFEYFRVKFFDFFPMDSWVQGVADRAKGLLHLYFQKVLDMEDTLDMECSLKEYLRFFVEEQEELSTAPCITNRLAKEFYERYRNELDENCNGKLFKVMTRLISDADVRGYGNLSNNCQTVVSEIIAVFSTHLQRFVEPVFDISKIPYMEDISPEDLVKDFLKFGSRFNNKFSHVAPFPLTHRLSYFDTFSDKDSCEMFFPKNFENIHQHGKKYLQREDVKTFLCRMEENRYHMGEYTLVVLLIEAQKRL</sequence>
<reference evidence="1 2" key="1">
    <citation type="submission" date="2019-12" db="EMBL/GenBank/DDBJ databases">
        <authorList>
            <person name="Alioto T."/>
            <person name="Alioto T."/>
            <person name="Gomez Garrido J."/>
        </authorList>
    </citation>
    <scope>NUCLEOTIDE SEQUENCE [LARGE SCALE GENOMIC DNA]</scope>
</reference>
<dbReference type="Proteomes" id="UP000594638">
    <property type="component" value="Unassembled WGS sequence"/>
</dbReference>
<feature type="non-terminal residue" evidence="1">
    <location>
        <position position="1"/>
    </location>
</feature>
<dbReference type="EMBL" id="CACTIH010004328">
    <property type="protein sequence ID" value="CAA2990584.1"/>
    <property type="molecule type" value="Genomic_DNA"/>
</dbReference>
<accession>A0A8S0SCI0</accession>
<comment type="caution">
    <text evidence="1">The sequence shown here is derived from an EMBL/GenBank/DDBJ whole genome shotgun (WGS) entry which is preliminary data.</text>
</comment>
<keyword evidence="2" id="KW-1185">Reference proteome</keyword>
<gene>
    <name evidence="1" type="ORF">OLEA9_A107036</name>
</gene>
<evidence type="ECO:0000313" key="2">
    <source>
        <dbReference type="Proteomes" id="UP000594638"/>
    </source>
</evidence>
<dbReference type="Gramene" id="OE9A107036T1">
    <property type="protein sequence ID" value="OE9A107036C1"/>
    <property type="gene ID" value="OE9A107036"/>
</dbReference>
<evidence type="ECO:0000313" key="1">
    <source>
        <dbReference type="EMBL" id="CAA2990584.1"/>
    </source>
</evidence>
<proteinExistence type="predicted"/>
<organism evidence="1 2">
    <name type="scientific">Olea europaea subsp. europaea</name>
    <dbReference type="NCBI Taxonomy" id="158383"/>
    <lineage>
        <taxon>Eukaryota</taxon>
        <taxon>Viridiplantae</taxon>
        <taxon>Streptophyta</taxon>
        <taxon>Embryophyta</taxon>
        <taxon>Tracheophyta</taxon>
        <taxon>Spermatophyta</taxon>
        <taxon>Magnoliopsida</taxon>
        <taxon>eudicotyledons</taxon>
        <taxon>Gunneridae</taxon>
        <taxon>Pentapetalae</taxon>
        <taxon>asterids</taxon>
        <taxon>lamiids</taxon>
        <taxon>Lamiales</taxon>
        <taxon>Oleaceae</taxon>
        <taxon>Oleeae</taxon>
        <taxon>Olea</taxon>
    </lineage>
</organism>
<protein>
    <submittedName>
        <fullName evidence="1">Uncharacterized protein</fullName>
    </submittedName>
</protein>
<dbReference type="AlphaFoldDB" id="A0A8S0SCI0"/>